<dbReference type="AlphaFoldDB" id="A0A1D7ZXF0"/>
<accession>A0A1D7ZXF0</accession>
<dbReference type="EMBL" id="CP017151">
    <property type="protein sequence ID" value="AOR74534.1"/>
    <property type="molecule type" value="Genomic_DNA"/>
</dbReference>
<proteinExistence type="predicted"/>
<evidence type="ECO:0000313" key="2">
    <source>
        <dbReference type="Proteomes" id="UP000094714"/>
    </source>
</evidence>
<protein>
    <submittedName>
        <fullName evidence="1">Uncharacterized protein</fullName>
    </submittedName>
</protein>
<reference evidence="1 2" key="1">
    <citation type="submission" date="2016-09" db="EMBL/GenBank/DDBJ databases">
        <title>Genome Sequence of the Lactobacillus fermentum strain NCC2970 (CNCM I-5068).</title>
        <authorList>
            <person name="Barretto C."/>
            <person name="Ngom-Bru C."/>
            <person name="Genevaz A."/>
            <person name="Fournier C."/>
            <person name="Moine D."/>
            <person name="Kassam M."/>
            <person name="Iltis A."/>
            <person name="Sagory-Zalkind P."/>
            <person name="Faucherand G."/>
            <person name="Descombes P."/>
            <person name="Duboux S."/>
        </authorList>
    </citation>
    <scope>NUCLEOTIDE SEQUENCE [LARGE SCALE GENOMIC DNA]</scope>
    <source>
        <strain evidence="1 2">NCC2970</strain>
    </source>
</reference>
<evidence type="ECO:0000313" key="1">
    <source>
        <dbReference type="EMBL" id="AOR74534.1"/>
    </source>
</evidence>
<sequence length="64" mass="7674">MFLPLYLMPVNLASEFWVFLSDLPCHNTIIVRLLTNYYQKLPNVKRFIRKIKKAIPNMVRNGFF</sequence>
<gene>
    <name evidence="1" type="ORF">LACFE_CDS1079</name>
</gene>
<dbReference type="Proteomes" id="UP000094714">
    <property type="component" value="Chromosome"/>
</dbReference>
<name>A0A1D7ZXF0_LIMFE</name>
<organism evidence="1 2">
    <name type="scientific">Limosilactobacillus fermentum</name>
    <name type="common">Lactobacillus fermentum</name>
    <dbReference type="NCBI Taxonomy" id="1613"/>
    <lineage>
        <taxon>Bacteria</taxon>
        <taxon>Bacillati</taxon>
        <taxon>Bacillota</taxon>
        <taxon>Bacilli</taxon>
        <taxon>Lactobacillales</taxon>
        <taxon>Lactobacillaceae</taxon>
        <taxon>Limosilactobacillus</taxon>
    </lineage>
</organism>